<keyword evidence="3" id="KW-1185">Reference proteome</keyword>
<dbReference type="Gramene" id="PHT73312">
    <property type="protein sequence ID" value="PHT73312"/>
    <property type="gene ID" value="T459_24097"/>
</dbReference>
<dbReference type="Proteomes" id="UP000222542">
    <property type="component" value="Unassembled WGS sequence"/>
</dbReference>
<dbReference type="STRING" id="4072.A0A2G2YU92"/>
<evidence type="ECO:0000313" key="3">
    <source>
        <dbReference type="Proteomes" id="UP000222542"/>
    </source>
</evidence>
<organism evidence="2 3">
    <name type="scientific">Capsicum annuum</name>
    <name type="common">Capsicum pepper</name>
    <dbReference type="NCBI Taxonomy" id="4072"/>
    <lineage>
        <taxon>Eukaryota</taxon>
        <taxon>Viridiplantae</taxon>
        <taxon>Streptophyta</taxon>
        <taxon>Embryophyta</taxon>
        <taxon>Tracheophyta</taxon>
        <taxon>Spermatophyta</taxon>
        <taxon>Magnoliopsida</taxon>
        <taxon>eudicotyledons</taxon>
        <taxon>Gunneridae</taxon>
        <taxon>Pentapetalae</taxon>
        <taxon>asterids</taxon>
        <taxon>lamiids</taxon>
        <taxon>Solanales</taxon>
        <taxon>Solanaceae</taxon>
        <taxon>Solanoideae</taxon>
        <taxon>Capsiceae</taxon>
        <taxon>Capsicum</taxon>
    </lineage>
</organism>
<feature type="region of interest" description="Disordered" evidence="1">
    <location>
        <begin position="1"/>
        <end position="23"/>
    </location>
</feature>
<accession>A0A2G2YU92</accession>
<evidence type="ECO:0000256" key="1">
    <source>
        <dbReference type="SAM" id="MobiDB-lite"/>
    </source>
</evidence>
<dbReference type="AlphaFoldDB" id="A0A2G2YU92"/>
<reference evidence="2 3" key="2">
    <citation type="journal article" date="2017" name="Genome Biol.">
        <title>New reference genome sequences of hot pepper reveal the massive evolution of plant disease-resistance genes by retroduplication.</title>
        <authorList>
            <person name="Kim S."/>
            <person name="Park J."/>
            <person name="Yeom S.I."/>
            <person name="Kim Y.M."/>
            <person name="Seo E."/>
            <person name="Kim K.T."/>
            <person name="Kim M.S."/>
            <person name="Lee J.M."/>
            <person name="Cheong K."/>
            <person name="Shin H.S."/>
            <person name="Kim S.B."/>
            <person name="Han K."/>
            <person name="Lee J."/>
            <person name="Park M."/>
            <person name="Lee H.A."/>
            <person name="Lee H.Y."/>
            <person name="Lee Y."/>
            <person name="Oh S."/>
            <person name="Lee J.H."/>
            <person name="Choi E."/>
            <person name="Choi E."/>
            <person name="Lee S.E."/>
            <person name="Jeon J."/>
            <person name="Kim H."/>
            <person name="Choi G."/>
            <person name="Song H."/>
            <person name="Lee J."/>
            <person name="Lee S.C."/>
            <person name="Kwon J.K."/>
            <person name="Lee H.Y."/>
            <person name="Koo N."/>
            <person name="Hong Y."/>
            <person name="Kim R.W."/>
            <person name="Kang W.H."/>
            <person name="Huh J.H."/>
            <person name="Kang B.C."/>
            <person name="Yang T.J."/>
            <person name="Lee Y.H."/>
            <person name="Bennetzen J.L."/>
            <person name="Choi D."/>
        </authorList>
    </citation>
    <scope>NUCLEOTIDE SEQUENCE [LARGE SCALE GENOMIC DNA]</scope>
    <source>
        <strain evidence="3">cv. CM334</strain>
    </source>
</reference>
<reference evidence="2 3" key="1">
    <citation type="journal article" date="2014" name="Nat. Genet.">
        <title>Genome sequence of the hot pepper provides insights into the evolution of pungency in Capsicum species.</title>
        <authorList>
            <person name="Kim S."/>
            <person name="Park M."/>
            <person name="Yeom S.I."/>
            <person name="Kim Y.M."/>
            <person name="Lee J.M."/>
            <person name="Lee H.A."/>
            <person name="Seo E."/>
            <person name="Choi J."/>
            <person name="Cheong K."/>
            <person name="Kim K.T."/>
            <person name="Jung K."/>
            <person name="Lee G.W."/>
            <person name="Oh S.K."/>
            <person name="Bae C."/>
            <person name="Kim S.B."/>
            <person name="Lee H.Y."/>
            <person name="Kim S.Y."/>
            <person name="Kim M.S."/>
            <person name="Kang B.C."/>
            <person name="Jo Y.D."/>
            <person name="Yang H.B."/>
            <person name="Jeong H.J."/>
            <person name="Kang W.H."/>
            <person name="Kwon J.K."/>
            <person name="Shin C."/>
            <person name="Lim J.Y."/>
            <person name="Park J.H."/>
            <person name="Huh J.H."/>
            <person name="Kim J.S."/>
            <person name="Kim B.D."/>
            <person name="Cohen O."/>
            <person name="Paran I."/>
            <person name="Suh M.C."/>
            <person name="Lee S.B."/>
            <person name="Kim Y.K."/>
            <person name="Shin Y."/>
            <person name="Noh S.J."/>
            <person name="Park J."/>
            <person name="Seo Y.S."/>
            <person name="Kwon S.Y."/>
            <person name="Kim H.A."/>
            <person name="Park J.M."/>
            <person name="Kim H.J."/>
            <person name="Choi S.B."/>
            <person name="Bosland P.W."/>
            <person name="Reeves G."/>
            <person name="Jo S.H."/>
            <person name="Lee B.W."/>
            <person name="Cho H.T."/>
            <person name="Choi H.S."/>
            <person name="Lee M.S."/>
            <person name="Yu Y."/>
            <person name="Do Choi Y."/>
            <person name="Park B.S."/>
            <person name="van Deynze A."/>
            <person name="Ashrafi H."/>
            <person name="Hill T."/>
            <person name="Kim W.T."/>
            <person name="Pai H.S."/>
            <person name="Ahn H.K."/>
            <person name="Yeam I."/>
            <person name="Giovannoni J.J."/>
            <person name="Rose J.K."/>
            <person name="Sorensen I."/>
            <person name="Lee S.J."/>
            <person name="Kim R.W."/>
            <person name="Choi I.Y."/>
            <person name="Choi B.S."/>
            <person name="Lim J.S."/>
            <person name="Lee Y.H."/>
            <person name="Choi D."/>
        </authorList>
    </citation>
    <scope>NUCLEOTIDE SEQUENCE [LARGE SCALE GENOMIC DNA]</scope>
    <source>
        <strain evidence="3">cv. CM334</strain>
    </source>
</reference>
<dbReference type="EMBL" id="AYRZ02000009">
    <property type="protein sequence ID" value="PHT73312.1"/>
    <property type="molecule type" value="Genomic_DNA"/>
</dbReference>
<gene>
    <name evidence="2" type="ORF">T459_24097</name>
</gene>
<sequence length="185" mass="20633">MKRQRTLIGEEDVEPSPPKFPNDAIVEELPLTAVQASQNSASNQHRQSFFGKSFGQSIFGSSPSYHRFEYRVLEVEEDIPWKPRGSEAQSGGPDKQYIIQTADQIVQCNEVALSISAEEGFTGLLATSKGYQLRKEECPSIADSLECFSRDELLKVDSEGLCLITDHGHFGEYMIFTKSTEMSNS</sequence>
<proteinExistence type="predicted"/>
<name>A0A2G2YU92_CAPAN</name>
<comment type="caution">
    <text evidence="2">The sequence shown here is derived from an EMBL/GenBank/DDBJ whole genome shotgun (WGS) entry which is preliminary data.</text>
</comment>
<protein>
    <submittedName>
        <fullName evidence="2">Uncharacterized protein</fullName>
    </submittedName>
</protein>
<evidence type="ECO:0000313" key="2">
    <source>
        <dbReference type="EMBL" id="PHT73312.1"/>
    </source>
</evidence>